<dbReference type="Proteomes" id="UP000600918">
    <property type="component" value="Unassembled WGS sequence"/>
</dbReference>
<evidence type="ECO:0000313" key="1">
    <source>
        <dbReference type="EMBL" id="KAF7438057.1"/>
    </source>
</evidence>
<reference evidence="1" key="1">
    <citation type="journal article" date="2020" name="G3 (Bethesda)">
        <title>High-Quality Assemblies for Three Invasive Social Wasps from the &lt;i&gt;Vespula&lt;/i&gt; Genus.</title>
        <authorList>
            <person name="Harrop T.W.R."/>
            <person name="Guhlin J."/>
            <person name="McLaughlin G.M."/>
            <person name="Permina E."/>
            <person name="Stockwell P."/>
            <person name="Gilligan J."/>
            <person name="Le Lec M.F."/>
            <person name="Gruber M.A.M."/>
            <person name="Quinn O."/>
            <person name="Lovegrove M."/>
            <person name="Duncan E.J."/>
            <person name="Remnant E.J."/>
            <person name="Van Eeckhoven J."/>
            <person name="Graham B."/>
            <person name="Knapp R.A."/>
            <person name="Langford K.W."/>
            <person name="Kronenberg Z."/>
            <person name="Press M.O."/>
            <person name="Eacker S.M."/>
            <person name="Wilson-Rankin E.E."/>
            <person name="Purcell J."/>
            <person name="Lester P.J."/>
            <person name="Dearden P.K."/>
        </authorList>
    </citation>
    <scope>NUCLEOTIDE SEQUENCE</scope>
    <source>
        <strain evidence="1">Volc-1</strain>
    </source>
</reference>
<proteinExistence type="predicted"/>
<gene>
    <name evidence="1" type="ORF">H0235_000448</name>
</gene>
<name>A0A834PE79_VESPE</name>
<evidence type="ECO:0000313" key="2">
    <source>
        <dbReference type="Proteomes" id="UP000600918"/>
    </source>
</evidence>
<comment type="caution">
    <text evidence="1">The sequence shown here is derived from an EMBL/GenBank/DDBJ whole genome shotgun (WGS) entry which is preliminary data.</text>
</comment>
<sequence length="96" mass="11326">MTRSFNGSNEDRGLHRKYIVTSSERRFKIEVQFWVQALNWYTFGKEINYCCSIAFVHWTINSVKTVNIRSTRAMVYGVGSDWTGFTPLEYDFELSH</sequence>
<accession>A0A834PE79</accession>
<dbReference type="EMBL" id="JACSDY010000001">
    <property type="protein sequence ID" value="KAF7438057.1"/>
    <property type="molecule type" value="Genomic_DNA"/>
</dbReference>
<keyword evidence="2" id="KW-1185">Reference proteome</keyword>
<organism evidence="1 2">
    <name type="scientific">Vespula pensylvanica</name>
    <name type="common">Western yellow jacket</name>
    <name type="synonym">Wasp</name>
    <dbReference type="NCBI Taxonomy" id="30213"/>
    <lineage>
        <taxon>Eukaryota</taxon>
        <taxon>Metazoa</taxon>
        <taxon>Ecdysozoa</taxon>
        <taxon>Arthropoda</taxon>
        <taxon>Hexapoda</taxon>
        <taxon>Insecta</taxon>
        <taxon>Pterygota</taxon>
        <taxon>Neoptera</taxon>
        <taxon>Endopterygota</taxon>
        <taxon>Hymenoptera</taxon>
        <taxon>Apocrita</taxon>
        <taxon>Aculeata</taxon>
        <taxon>Vespoidea</taxon>
        <taxon>Vespidae</taxon>
        <taxon>Vespinae</taxon>
        <taxon>Vespula</taxon>
    </lineage>
</organism>
<protein>
    <submittedName>
        <fullName evidence="1">Uncharacterized protein</fullName>
    </submittedName>
</protein>
<dbReference type="AlphaFoldDB" id="A0A834PE79"/>